<dbReference type="EMBL" id="HG799049">
    <property type="protein sequence ID" value="CDL70799.1"/>
    <property type="molecule type" value="Genomic_DNA"/>
</dbReference>
<accession>W1I9C2</accession>
<evidence type="ECO:0000256" key="1">
    <source>
        <dbReference type="SAM" id="MobiDB-lite"/>
    </source>
</evidence>
<proteinExistence type="predicted"/>
<feature type="compositionally biased region" description="Acidic residues" evidence="1">
    <location>
        <begin position="385"/>
        <end position="395"/>
    </location>
</feature>
<gene>
    <name evidence="3" type="primary">vic1d</name>
</gene>
<organism evidence="3">
    <name type="scientific">Cryphonectria parasitica</name>
    <name type="common">Chestnut blight fungus</name>
    <name type="synonym">Endothia parasitica</name>
    <dbReference type="NCBI Taxonomy" id="5116"/>
    <lineage>
        <taxon>Eukaryota</taxon>
        <taxon>Fungi</taxon>
        <taxon>Dikarya</taxon>
        <taxon>Ascomycota</taxon>
        <taxon>Pezizomycotina</taxon>
        <taxon>Sordariomycetes</taxon>
        <taxon>Sordariomycetidae</taxon>
        <taxon>Diaporthales</taxon>
        <taxon>Cryphonectriaceae</taxon>
        <taxon>Cryphonectria-Endothia species complex</taxon>
        <taxon>Cryphonectria</taxon>
    </lineage>
</organism>
<reference evidence="3" key="1">
    <citation type="journal article" date="2014" name="Genetics">
        <title>Vegetative Incompatibility Loci with Dedicated Roles in Allorecognition Restrict Mycovirus Transmission in Chestnut Blight Fungus.</title>
        <authorList>
            <person name="Zhang D.X."/>
            <person name="Spiering M.J."/>
            <person name="Dawe A.L."/>
            <person name="Nuss D.L."/>
        </authorList>
    </citation>
    <scope>NUCLEOTIDE SEQUENCE</scope>
    <source>
        <strain evidence="3">EU55</strain>
    </source>
</reference>
<name>W1I9C2_CRYPA</name>
<dbReference type="Pfam" id="PF06985">
    <property type="entry name" value="HET"/>
    <property type="match status" value="1"/>
</dbReference>
<feature type="region of interest" description="Disordered" evidence="1">
    <location>
        <begin position="37"/>
        <end position="63"/>
    </location>
</feature>
<sequence>MAEEWNSSPENGVYILSIEFTYEGAPQPRDLFFSVFTNGDQDTSPEEDPQRRKLRQPVEEDPLSATSVAKMQGWIEDCIRGHDVCSIPRGDFVPTRLLDIRDNIILQPMAGKSPVSYVALSHCWGPKNDQRLMLTTKRATLHDRLAGISMESLPLNFQDAVKTTRALGYDYLWIDSLCIIQDSEVDWLYEAAKMAEVYKYATVTIVPTSAMTCHDGFLQKRQLRSARIPYIHPVDGSSDGHLLLQLTDQLSNHYEEDIEYSWWNQRGWTMQERFLSRRILHFCHSRIYHECKIANRLRTEGDANYGITSPMSLFNIETLPTVTNREGDGDVDLADDEEAPERASSPAHTASTGALDLDEAEEGITDDSSRSEAPDDGEDGKVDDDCSPDDSESEDVSYQPFCLWYAAVQRFSDRILTYDKDKFPATEGLARDLAKRCNVGRYLAGIWENDLALGLLWKPQQNPTLSFISKVWSWPPSQPKPEDPKSQFTVLDWPSSRPEKYRAPSWSWASLDRFVHWPSVPCNEWGHVTVGTIEMLTGEIELLDANIEFRGNSAFGRLNAGHLTLKARYRQVSISGPLDAAQLKLKGDSEDPEAWLVAYDNFDHCVHDGDELVACAALDFGLEACSGRLLALKLVNQPPGFSKKLLYSGIIVQESHEGTGLYLRRGAFVLREDHLDMFDTTSLEAITLI</sequence>
<feature type="compositionally biased region" description="Basic and acidic residues" evidence="1">
    <location>
        <begin position="367"/>
        <end position="384"/>
    </location>
</feature>
<feature type="region of interest" description="Disordered" evidence="1">
    <location>
        <begin position="323"/>
        <end position="395"/>
    </location>
</feature>
<dbReference type="AlphaFoldDB" id="W1I9C2"/>
<feature type="compositionally biased region" description="Acidic residues" evidence="1">
    <location>
        <begin position="329"/>
        <end position="339"/>
    </location>
</feature>
<dbReference type="PANTHER" id="PTHR33112:SF8">
    <property type="entry name" value="HETEROKARYON INCOMPATIBILITY DOMAIN-CONTAINING PROTEIN"/>
    <property type="match status" value="1"/>
</dbReference>
<feature type="domain" description="Heterokaryon incompatibility" evidence="2">
    <location>
        <begin position="117"/>
        <end position="272"/>
    </location>
</feature>
<dbReference type="PANTHER" id="PTHR33112">
    <property type="entry name" value="DOMAIN PROTEIN, PUTATIVE-RELATED"/>
    <property type="match status" value="1"/>
</dbReference>
<dbReference type="InterPro" id="IPR010730">
    <property type="entry name" value="HET"/>
</dbReference>
<feature type="compositionally biased region" description="Acidic residues" evidence="1">
    <location>
        <begin position="356"/>
        <end position="365"/>
    </location>
</feature>
<evidence type="ECO:0000259" key="2">
    <source>
        <dbReference type="Pfam" id="PF06985"/>
    </source>
</evidence>
<protein>
    <submittedName>
        <fullName evidence="3">Vegetative incompatibility protein 1d</fullName>
    </submittedName>
</protein>
<evidence type="ECO:0000313" key="3">
    <source>
        <dbReference type="EMBL" id="CDL70799.1"/>
    </source>
</evidence>